<dbReference type="InterPro" id="IPR003836">
    <property type="entry name" value="Glucokinase"/>
</dbReference>
<evidence type="ECO:0000313" key="5">
    <source>
        <dbReference type="Proteomes" id="UP000244912"/>
    </source>
</evidence>
<evidence type="ECO:0000256" key="3">
    <source>
        <dbReference type="RuleBase" id="RU004046"/>
    </source>
</evidence>
<accession>A0A2R8C0G8</accession>
<dbReference type="InterPro" id="IPR043129">
    <property type="entry name" value="ATPase_NBD"/>
</dbReference>
<dbReference type="RefSeq" id="WP_108895640.1">
    <property type="nucleotide sequence ID" value="NZ_ONZF01000012.1"/>
</dbReference>
<dbReference type="Pfam" id="PF02685">
    <property type="entry name" value="Glucokinase"/>
    <property type="match status" value="1"/>
</dbReference>
<dbReference type="AlphaFoldDB" id="A0A2R8C0G8"/>
<dbReference type="PANTHER" id="PTHR47690">
    <property type="entry name" value="GLUCOKINASE"/>
    <property type="match status" value="1"/>
</dbReference>
<proteinExistence type="inferred from homology"/>
<dbReference type="InterPro" id="IPR050201">
    <property type="entry name" value="Bacterial_glucokinase"/>
</dbReference>
<keyword evidence="1 4" id="KW-0808">Transferase</keyword>
<dbReference type="OrthoDB" id="9800595at2"/>
<dbReference type="GO" id="GO:0005829">
    <property type="term" value="C:cytosol"/>
    <property type="evidence" value="ECO:0007669"/>
    <property type="project" value="TreeGrafter"/>
</dbReference>
<evidence type="ECO:0000256" key="1">
    <source>
        <dbReference type="ARBA" id="ARBA00022679"/>
    </source>
</evidence>
<dbReference type="GO" id="GO:0004340">
    <property type="term" value="F:glucokinase activity"/>
    <property type="evidence" value="ECO:0007669"/>
    <property type="project" value="UniProtKB-EC"/>
</dbReference>
<dbReference type="EC" id="2.7.1.2" evidence="4"/>
<comment type="similarity">
    <text evidence="3">Belongs to the bacterial glucokinase family.</text>
</comment>
<sequence length="317" mass="33564">MSAISLVSDVGGTNTRVALAKDGQVDPATTARFRNRDHSGLGDIFRTYLAAREVACDGACIAVAGPVMDGVGRLTNLDWAFDRDQLSAATGAKTTAILNDLQAQGHAIPFLPETSLTRILPGPLGDDHNAKLVIGVGTGFNAVPVFQTDMGRFVPPCESGHTSFPVLTDDDMSLARYVSSHHGFPGVEDVLSGRGIERIYAWASGTEAQKTSAGIMAAIAADADPAARKTADAFCRALGRVAGDLALTHLPFGGVYLVGGMAGAMRPYLGRYGFDEAFRGKGRFSTFMDRFAVWFVEDDLAALSGCAHHIWGLLDNR</sequence>
<keyword evidence="2 4" id="KW-0418">Kinase</keyword>
<evidence type="ECO:0000256" key="2">
    <source>
        <dbReference type="ARBA" id="ARBA00022777"/>
    </source>
</evidence>
<dbReference type="GO" id="GO:0005524">
    <property type="term" value="F:ATP binding"/>
    <property type="evidence" value="ECO:0007669"/>
    <property type="project" value="InterPro"/>
</dbReference>
<dbReference type="Proteomes" id="UP000244912">
    <property type="component" value="Unassembled WGS sequence"/>
</dbReference>
<dbReference type="Gene3D" id="3.30.420.40">
    <property type="match status" value="1"/>
</dbReference>
<dbReference type="CDD" id="cd24008">
    <property type="entry name" value="ASKHA_NBD_GLK"/>
    <property type="match status" value="1"/>
</dbReference>
<dbReference type="PANTHER" id="PTHR47690:SF1">
    <property type="entry name" value="GLUCOKINASE"/>
    <property type="match status" value="1"/>
</dbReference>
<dbReference type="EMBL" id="ONZF01000012">
    <property type="protein sequence ID" value="SPJ25921.1"/>
    <property type="molecule type" value="Genomic_DNA"/>
</dbReference>
<dbReference type="SUPFAM" id="SSF53067">
    <property type="entry name" value="Actin-like ATPase domain"/>
    <property type="match status" value="1"/>
</dbReference>
<dbReference type="Gene3D" id="3.40.367.20">
    <property type="match status" value="1"/>
</dbReference>
<dbReference type="GO" id="GO:0005536">
    <property type="term" value="F:D-glucose binding"/>
    <property type="evidence" value="ECO:0007669"/>
    <property type="project" value="InterPro"/>
</dbReference>
<keyword evidence="5" id="KW-1185">Reference proteome</keyword>
<reference evidence="4 5" key="1">
    <citation type="submission" date="2018-03" db="EMBL/GenBank/DDBJ databases">
        <authorList>
            <person name="Keele B.F."/>
        </authorList>
    </citation>
    <scope>NUCLEOTIDE SEQUENCE [LARGE SCALE GENOMIC DNA]</scope>
    <source>
        <strain evidence="4 5">CECT 8504</strain>
    </source>
</reference>
<gene>
    <name evidence="4" type="primary">glk</name>
    <name evidence="4" type="ORF">PAA8504_03773</name>
</gene>
<organism evidence="4 5">
    <name type="scientific">Palleronia abyssalis</name>
    <dbReference type="NCBI Taxonomy" id="1501240"/>
    <lineage>
        <taxon>Bacteria</taxon>
        <taxon>Pseudomonadati</taxon>
        <taxon>Pseudomonadota</taxon>
        <taxon>Alphaproteobacteria</taxon>
        <taxon>Rhodobacterales</taxon>
        <taxon>Roseobacteraceae</taxon>
        <taxon>Palleronia</taxon>
    </lineage>
</organism>
<dbReference type="GO" id="GO:0006096">
    <property type="term" value="P:glycolytic process"/>
    <property type="evidence" value="ECO:0007669"/>
    <property type="project" value="InterPro"/>
</dbReference>
<protein>
    <submittedName>
        <fullName evidence="4">Glucokinase</fullName>
        <ecNumber evidence="4">2.7.1.2</ecNumber>
    </submittedName>
</protein>
<evidence type="ECO:0000313" key="4">
    <source>
        <dbReference type="EMBL" id="SPJ25921.1"/>
    </source>
</evidence>
<name>A0A2R8C0G8_9RHOB</name>